<evidence type="ECO:0000313" key="1">
    <source>
        <dbReference type="EMBL" id="NIR74838.1"/>
    </source>
</evidence>
<dbReference type="EMBL" id="JAACAK010000049">
    <property type="protein sequence ID" value="NIR74838.1"/>
    <property type="molecule type" value="Genomic_DNA"/>
</dbReference>
<comment type="caution">
    <text evidence="1">The sequence shown here is derived from an EMBL/GenBank/DDBJ whole genome shotgun (WGS) entry which is preliminary data.</text>
</comment>
<protein>
    <submittedName>
        <fullName evidence="1">Uncharacterized protein</fullName>
    </submittedName>
</protein>
<gene>
    <name evidence="1" type="ORF">GWO12_06955</name>
</gene>
<proteinExistence type="predicted"/>
<dbReference type="AlphaFoldDB" id="A0AAE5CBQ9"/>
<name>A0AAE5CBQ9_9BACT</name>
<sequence>MRRLAAAVGASGSLALPAAATRFEQAKTRSTATKLAVVLRIRLQVLRRREVRMTETNTRSYGLSLLLVFFLTPGSVRGQMADPTSVATTGNPTHDSLTAGRTAAVHETSRGVFIDPLVTEHAYVDRKVRSDFRARLLRDDEGEVFENTFIFEYAFTRWFSLELAQSLLACAITGPCQARSRQRGRRKPG</sequence>
<accession>A0AAE5CBQ9</accession>
<organism evidence="1 2">
    <name type="scientific">Candidatus Kutchimonas denitrificans</name>
    <dbReference type="NCBI Taxonomy" id="3056748"/>
    <lineage>
        <taxon>Bacteria</taxon>
        <taxon>Pseudomonadati</taxon>
        <taxon>Gemmatimonadota</taxon>
        <taxon>Gemmatimonadia</taxon>
        <taxon>Candidatus Palauibacterales</taxon>
        <taxon>Candidatus Palauibacteraceae</taxon>
        <taxon>Candidatus Kutchimonas</taxon>
    </lineage>
</organism>
<reference evidence="1 2" key="1">
    <citation type="submission" date="2020-01" db="EMBL/GenBank/DDBJ databases">
        <title>Genomes assembled from Gulf of Kutch pelagic sediment metagenomes.</title>
        <authorList>
            <person name="Chandrashekar M."/>
            <person name="Mahajan M.S."/>
            <person name="Dave K.J."/>
            <person name="Vatsa P."/>
            <person name="Nathani N.M."/>
        </authorList>
    </citation>
    <scope>NUCLEOTIDE SEQUENCE [LARGE SCALE GENOMIC DNA]</scope>
    <source>
        <strain evidence="1">KS3-K002</strain>
    </source>
</reference>
<dbReference type="Proteomes" id="UP000702544">
    <property type="component" value="Unassembled WGS sequence"/>
</dbReference>
<evidence type="ECO:0000313" key="2">
    <source>
        <dbReference type="Proteomes" id="UP000702544"/>
    </source>
</evidence>